<proteinExistence type="predicted"/>
<dbReference type="Proteomes" id="UP000823927">
    <property type="component" value="Unassembled WGS sequence"/>
</dbReference>
<evidence type="ECO:0000313" key="2">
    <source>
        <dbReference type="Proteomes" id="UP000823927"/>
    </source>
</evidence>
<evidence type="ECO:0000313" key="1">
    <source>
        <dbReference type="EMBL" id="HIS46768.1"/>
    </source>
</evidence>
<reference evidence="1" key="2">
    <citation type="journal article" date="2021" name="PeerJ">
        <title>Extensive microbial diversity within the chicken gut microbiome revealed by metagenomics and culture.</title>
        <authorList>
            <person name="Gilroy R."/>
            <person name="Ravi A."/>
            <person name="Getino M."/>
            <person name="Pursley I."/>
            <person name="Horton D.L."/>
            <person name="Alikhan N.F."/>
            <person name="Baker D."/>
            <person name="Gharbi K."/>
            <person name="Hall N."/>
            <person name="Watson M."/>
            <person name="Adriaenssens E.M."/>
            <person name="Foster-Nyarko E."/>
            <person name="Jarju S."/>
            <person name="Secka A."/>
            <person name="Antonio M."/>
            <person name="Oren A."/>
            <person name="Chaudhuri R.R."/>
            <person name="La Ragione R."/>
            <person name="Hildebrand F."/>
            <person name="Pallen M.J."/>
        </authorList>
    </citation>
    <scope>NUCLEOTIDE SEQUENCE</scope>
    <source>
        <strain evidence="1">CHK178-757</strain>
    </source>
</reference>
<comment type="caution">
    <text evidence="1">The sequence shown here is derived from an EMBL/GenBank/DDBJ whole genome shotgun (WGS) entry which is preliminary data.</text>
</comment>
<organism evidence="1 2">
    <name type="scientific">Candidatus Scybalocola faecigallinarum</name>
    <dbReference type="NCBI Taxonomy" id="2840941"/>
    <lineage>
        <taxon>Bacteria</taxon>
        <taxon>Bacillati</taxon>
        <taxon>Bacillota</taxon>
        <taxon>Clostridia</taxon>
        <taxon>Lachnospirales</taxon>
        <taxon>Lachnospiraceae</taxon>
        <taxon>Lachnospiraceae incertae sedis</taxon>
        <taxon>Candidatus Scybalocola (ex Gilroy et al. 2021)</taxon>
    </lineage>
</organism>
<reference evidence="1" key="1">
    <citation type="submission" date="2020-10" db="EMBL/GenBank/DDBJ databases">
        <authorList>
            <person name="Gilroy R."/>
        </authorList>
    </citation>
    <scope>NUCLEOTIDE SEQUENCE</scope>
    <source>
        <strain evidence="1">CHK178-757</strain>
    </source>
</reference>
<protein>
    <submittedName>
        <fullName evidence="1">Uncharacterized protein</fullName>
    </submittedName>
</protein>
<dbReference type="AlphaFoldDB" id="A0A9D1JQ37"/>
<dbReference type="EMBL" id="DVIT01000016">
    <property type="protein sequence ID" value="HIS46768.1"/>
    <property type="molecule type" value="Genomic_DNA"/>
</dbReference>
<accession>A0A9D1JQ37</accession>
<sequence length="337" mass="38592">MSKDINGALLDGVLSKVRADIGRYPRRTVRNLLDLGEKLARGQSQKTFLGNARNMLEKRSSAYYKAVEDMVSHVDLDHLFTFGKNVGYNSCLKGSRIIGEIRDKEGYSAPWALSLIMDEDRLSRTPEIYDQVIVQGMGIGIYTYLLFGPETKDLLLLSRTHPECAFVLFVRGQVLDKAFLSQLALCRNVLLAVEDDRYMDDNCRVLRENKLFYGIYTSYDDVGKEHILNGCWLSDILPDHPQFAFLLPREDSTPRSKAQVYDYVISIRKGQKYPVFLMDIGQDMITINEMVLKDRCAVYFDQEGMLHIHGRPCPEITCNIFEESLTDIFRQTLPSEE</sequence>
<name>A0A9D1JQ37_9FIRM</name>
<gene>
    <name evidence="1" type="ORF">IAB46_04245</name>
</gene>